<protein>
    <submittedName>
        <fullName evidence="2">Peptide methionine sulfoxide reductase</fullName>
    </submittedName>
</protein>
<dbReference type="OrthoDB" id="3255301at2759"/>
<dbReference type="Proteomes" id="UP000613580">
    <property type="component" value="Unassembled WGS sequence"/>
</dbReference>
<dbReference type="EMBL" id="JACAZE010000028">
    <property type="protein sequence ID" value="KAF7289668.1"/>
    <property type="molecule type" value="Genomic_DNA"/>
</dbReference>
<dbReference type="AlphaFoldDB" id="A0A8H6VTN0"/>
<reference evidence="2" key="1">
    <citation type="submission" date="2020-05" db="EMBL/GenBank/DDBJ databases">
        <title>Mycena genomes resolve the evolution of fungal bioluminescence.</title>
        <authorList>
            <person name="Tsai I.J."/>
        </authorList>
    </citation>
    <scope>NUCLEOTIDE SEQUENCE</scope>
    <source>
        <strain evidence="2">110903Hualien_Pintung</strain>
    </source>
</reference>
<dbReference type="PROSITE" id="PS51257">
    <property type="entry name" value="PROKAR_LIPOPROTEIN"/>
    <property type="match status" value="1"/>
</dbReference>
<proteinExistence type="predicted"/>
<gene>
    <name evidence="2" type="ORF">HMN09_01329400</name>
</gene>
<comment type="caution">
    <text evidence="2">The sequence shown here is derived from an EMBL/GenBank/DDBJ whole genome shotgun (WGS) entry which is preliminary data.</text>
</comment>
<keyword evidence="3" id="KW-1185">Reference proteome</keyword>
<sequence length="138" mass="14806">MRTPDGSFDLVPGLASLAACPFFEIHIHHTHIHSLSSSFEYLEMAATLSATRPLVSSPLSGNGGPSPARQQSQTYTRSGPAFPTSRALRPFPSSFNSAPSLRTPVTKASGSGVKLIQPPASQKEWFVLDLTQAELSRQ</sequence>
<evidence type="ECO:0000313" key="2">
    <source>
        <dbReference type="EMBL" id="KAF7289668.1"/>
    </source>
</evidence>
<organism evidence="2 3">
    <name type="scientific">Mycena chlorophos</name>
    <name type="common">Agaric fungus</name>
    <name type="synonym">Agaricus chlorophos</name>
    <dbReference type="NCBI Taxonomy" id="658473"/>
    <lineage>
        <taxon>Eukaryota</taxon>
        <taxon>Fungi</taxon>
        <taxon>Dikarya</taxon>
        <taxon>Basidiomycota</taxon>
        <taxon>Agaricomycotina</taxon>
        <taxon>Agaricomycetes</taxon>
        <taxon>Agaricomycetidae</taxon>
        <taxon>Agaricales</taxon>
        <taxon>Marasmiineae</taxon>
        <taxon>Mycenaceae</taxon>
        <taxon>Mycena</taxon>
    </lineage>
</organism>
<evidence type="ECO:0000256" key="1">
    <source>
        <dbReference type="SAM" id="MobiDB-lite"/>
    </source>
</evidence>
<feature type="region of interest" description="Disordered" evidence="1">
    <location>
        <begin position="54"/>
        <end position="113"/>
    </location>
</feature>
<accession>A0A8H6VTN0</accession>
<name>A0A8H6VTN0_MYCCL</name>
<feature type="compositionally biased region" description="Polar residues" evidence="1">
    <location>
        <begin position="68"/>
        <end position="77"/>
    </location>
</feature>
<evidence type="ECO:0000313" key="3">
    <source>
        <dbReference type="Proteomes" id="UP000613580"/>
    </source>
</evidence>